<evidence type="ECO:0000256" key="4">
    <source>
        <dbReference type="SAM" id="Phobius"/>
    </source>
</evidence>
<dbReference type="Proteomes" id="UP000231912">
    <property type="component" value="Unassembled WGS sequence"/>
</dbReference>
<keyword evidence="3" id="KW-0804">Transcription</keyword>
<keyword evidence="1" id="KW-0805">Transcription regulation</keyword>
<keyword evidence="2" id="KW-0238">DNA-binding</keyword>
<dbReference type="PROSITE" id="PS01124">
    <property type="entry name" value="HTH_ARAC_FAMILY_2"/>
    <property type="match status" value="1"/>
</dbReference>
<dbReference type="InterPro" id="IPR018060">
    <property type="entry name" value="HTH_AraC"/>
</dbReference>
<proteinExistence type="predicted"/>
<feature type="domain" description="HTH araC/xylS-type" evidence="5">
    <location>
        <begin position="215"/>
        <end position="321"/>
    </location>
</feature>
<dbReference type="Pfam" id="PF20240">
    <property type="entry name" value="DUF6597"/>
    <property type="match status" value="1"/>
</dbReference>
<evidence type="ECO:0000256" key="2">
    <source>
        <dbReference type="ARBA" id="ARBA00023125"/>
    </source>
</evidence>
<protein>
    <recommendedName>
        <fullName evidence="5">HTH araC/xylS-type domain-containing protein</fullName>
    </recommendedName>
</protein>
<accession>A0A2M9ZAN5</accession>
<dbReference type="SMART" id="SM00342">
    <property type="entry name" value="HTH_ARAC"/>
    <property type="match status" value="1"/>
</dbReference>
<dbReference type="InterPro" id="IPR046532">
    <property type="entry name" value="DUF6597"/>
</dbReference>
<reference evidence="6 7" key="1">
    <citation type="submission" date="2017-07" db="EMBL/GenBank/DDBJ databases">
        <title>Leptospira spp. isolated from tropical soils.</title>
        <authorList>
            <person name="Thibeaux R."/>
            <person name="Iraola G."/>
            <person name="Ferres I."/>
            <person name="Bierque E."/>
            <person name="Girault D."/>
            <person name="Soupe-Gilbert M.-E."/>
            <person name="Picardeau M."/>
            <person name="Goarant C."/>
        </authorList>
    </citation>
    <scope>NUCLEOTIDE SEQUENCE [LARGE SCALE GENOMIC DNA]</scope>
    <source>
        <strain evidence="6 7">FH2-C-A2</strain>
    </source>
</reference>
<sequence length="346" mass="40395">MASTFNSFISDLPFKLSQSIFLVFYITIWLLNKFCNLFSLSGRSIEVMSILDFSGRILSVGIFSSKFMIRFISPAKDLSDFVKEYWVWEGIRSSELPWILPSYEPELVFHFSEPPVLLFPDSSRYNLDRIHWIGPQTRRWKVESKTPLELASIRFHPGALWELYSISSAEISDRFPPLSEVLEFRSDKNFRIYRKGSDLSAHLDSFLRSNIGKKREIPVFLKSALEALKKAARVDELASELGISRKQLDRKFKKIYGLSPKDFRKLHRVLTLVRNPMHYKNINEHVRLTDIALESGYSDQPHLIKEFKEISGISPKEWFDFYKKMSHFYNSDSEKSVIKGIREGKI</sequence>
<dbReference type="Gene3D" id="1.10.10.60">
    <property type="entry name" value="Homeodomain-like"/>
    <property type="match status" value="1"/>
</dbReference>
<keyword evidence="4" id="KW-1133">Transmembrane helix</keyword>
<evidence type="ECO:0000313" key="7">
    <source>
        <dbReference type="Proteomes" id="UP000231912"/>
    </source>
</evidence>
<dbReference type="Pfam" id="PF12833">
    <property type="entry name" value="HTH_18"/>
    <property type="match status" value="1"/>
</dbReference>
<evidence type="ECO:0000256" key="3">
    <source>
        <dbReference type="ARBA" id="ARBA00023163"/>
    </source>
</evidence>
<dbReference type="EMBL" id="NPDT01000005">
    <property type="protein sequence ID" value="PJZ65473.1"/>
    <property type="molecule type" value="Genomic_DNA"/>
</dbReference>
<feature type="transmembrane region" description="Helical" evidence="4">
    <location>
        <begin position="12"/>
        <end position="31"/>
    </location>
</feature>
<dbReference type="InterPro" id="IPR050204">
    <property type="entry name" value="AraC_XylS_family_regulators"/>
</dbReference>
<organism evidence="6 7">
    <name type="scientific">Leptospira wolffii</name>
    <dbReference type="NCBI Taxonomy" id="409998"/>
    <lineage>
        <taxon>Bacteria</taxon>
        <taxon>Pseudomonadati</taxon>
        <taxon>Spirochaetota</taxon>
        <taxon>Spirochaetia</taxon>
        <taxon>Leptospirales</taxon>
        <taxon>Leptospiraceae</taxon>
        <taxon>Leptospira</taxon>
    </lineage>
</organism>
<dbReference type="InterPro" id="IPR009057">
    <property type="entry name" value="Homeodomain-like_sf"/>
</dbReference>
<name>A0A2M9ZAN5_9LEPT</name>
<dbReference type="AlphaFoldDB" id="A0A2M9ZAN5"/>
<evidence type="ECO:0000256" key="1">
    <source>
        <dbReference type="ARBA" id="ARBA00023015"/>
    </source>
</evidence>
<gene>
    <name evidence="6" type="ORF">CH371_13900</name>
</gene>
<dbReference type="SUPFAM" id="SSF46689">
    <property type="entry name" value="Homeodomain-like"/>
    <property type="match status" value="1"/>
</dbReference>
<keyword evidence="4" id="KW-0812">Transmembrane</keyword>
<dbReference type="GO" id="GO:0003700">
    <property type="term" value="F:DNA-binding transcription factor activity"/>
    <property type="evidence" value="ECO:0007669"/>
    <property type="project" value="InterPro"/>
</dbReference>
<keyword evidence="4" id="KW-0472">Membrane</keyword>
<evidence type="ECO:0000313" key="6">
    <source>
        <dbReference type="EMBL" id="PJZ65473.1"/>
    </source>
</evidence>
<dbReference type="PANTHER" id="PTHR46796">
    <property type="entry name" value="HTH-TYPE TRANSCRIPTIONAL ACTIVATOR RHAS-RELATED"/>
    <property type="match status" value="1"/>
</dbReference>
<comment type="caution">
    <text evidence="6">The sequence shown here is derived from an EMBL/GenBank/DDBJ whole genome shotgun (WGS) entry which is preliminary data.</text>
</comment>
<evidence type="ECO:0000259" key="5">
    <source>
        <dbReference type="PROSITE" id="PS01124"/>
    </source>
</evidence>
<dbReference type="GO" id="GO:0043565">
    <property type="term" value="F:sequence-specific DNA binding"/>
    <property type="evidence" value="ECO:0007669"/>
    <property type="project" value="InterPro"/>
</dbReference>